<organism evidence="2 3">
    <name type="scientific">Pyricularia oryzae</name>
    <name type="common">Rice blast fungus</name>
    <name type="synonym">Magnaporthe oryzae</name>
    <dbReference type="NCBI Taxonomy" id="318829"/>
    <lineage>
        <taxon>Eukaryota</taxon>
        <taxon>Fungi</taxon>
        <taxon>Dikarya</taxon>
        <taxon>Ascomycota</taxon>
        <taxon>Pezizomycotina</taxon>
        <taxon>Sordariomycetes</taxon>
        <taxon>Sordariomycetidae</taxon>
        <taxon>Magnaporthales</taxon>
        <taxon>Pyriculariaceae</taxon>
        <taxon>Pyricularia</taxon>
    </lineage>
</organism>
<feature type="compositionally biased region" description="Polar residues" evidence="1">
    <location>
        <begin position="445"/>
        <end position="470"/>
    </location>
</feature>
<feature type="compositionally biased region" description="Low complexity" evidence="1">
    <location>
        <begin position="131"/>
        <end position="146"/>
    </location>
</feature>
<feature type="compositionally biased region" description="Acidic residues" evidence="1">
    <location>
        <begin position="563"/>
        <end position="573"/>
    </location>
</feature>
<name>A0A4P7MT06_PYROR</name>
<evidence type="ECO:0000256" key="1">
    <source>
        <dbReference type="SAM" id="MobiDB-lite"/>
    </source>
</evidence>
<feature type="region of interest" description="Disordered" evidence="1">
    <location>
        <begin position="275"/>
        <end position="297"/>
    </location>
</feature>
<feature type="region of interest" description="Disordered" evidence="1">
    <location>
        <begin position="1"/>
        <end position="55"/>
    </location>
</feature>
<accession>A0A4P7MT06</accession>
<feature type="compositionally biased region" description="Polar residues" evidence="1">
    <location>
        <begin position="116"/>
        <end position="130"/>
    </location>
</feature>
<dbReference type="EMBL" id="CP034204">
    <property type="protein sequence ID" value="QBZ53353.1"/>
    <property type="molecule type" value="Genomic_DNA"/>
</dbReference>
<dbReference type="Proteomes" id="UP000294847">
    <property type="component" value="Chromosome 1"/>
</dbReference>
<feature type="compositionally biased region" description="Polar residues" evidence="1">
    <location>
        <begin position="658"/>
        <end position="667"/>
    </location>
</feature>
<feature type="compositionally biased region" description="Basic residues" evidence="1">
    <location>
        <begin position="755"/>
        <end position="770"/>
    </location>
</feature>
<feature type="compositionally biased region" description="Basic and acidic residues" evidence="1">
    <location>
        <begin position="382"/>
        <end position="395"/>
    </location>
</feature>
<gene>
    <name evidence="2" type="ORF">PoMZ_09031</name>
</gene>
<feature type="compositionally biased region" description="Polar residues" evidence="1">
    <location>
        <begin position="44"/>
        <end position="54"/>
    </location>
</feature>
<feature type="region of interest" description="Disordered" evidence="1">
    <location>
        <begin position="445"/>
        <end position="848"/>
    </location>
</feature>
<feature type="compositionally biased region" description="Basic and acidic residues" evidence="1">
    <location>
        <begin position="786"/>
        <end position="804"/>
    </location>
</feature>
<dbReference type="CDD" id="cd22249">
    <property type="entry name" value="UDM1_RNF168_RNF169-like"/>
    <property type="match status" value="1"/>
</dbReference>
<feature type="region of interest" description="Disordered" evidence="1">
    <location>
        <begin position="112"/>
        <end position="150"/>
    </location>
</feature>
<evidence type="ECO:0000313" key="2">
    <source>
        <dbReference type="EMBL" id="QBZ53353.1"/>
    </source>
</evidence>
<feature type="compositionally biased region" description="Polar residues" evidence="1">
    <location>
        <begin position="723"/>
        <end position="732"/>
    </location>
</feature>
<feature type="region of interest" description="Disordered" evidence="1">
    <location>
        <begin position="379"/>
        <end position="426"/>
    </location>
</feature>
<reference evidence="2 3" key="1">
    <citation type="journal article" date="2019" name="Mol. Biol. Evol.">
        <title>Blast fungal genomes show frequent chromosomal changes, gene gains and losses, and effector gene turnover.</title>
        <authorList>
            <person name="Gomez Luciano L.B."/>
            <person name="Jason Tsai I."/>
            <person name="Chuma I."/>
            <person name="Tosa Y."/>
            <person name="Chen Y.H."/>
            <person name="Li J.Y."/>
            <person name="Li M.Y."/>
            <person name="Jade Lu M.Y."/>
            <person name="Nakayashiki H."/>
            <person name="Li W.H."/>
        </authorList>
    </citation>
    <scope>NUCLEOTIDE SEQUENCE [LARGE SCALE GENOMIC DNA]</scope>
    <source>
        <strain evidence="2">MZ5-1-6</strain>
    </source>
</reference>
<evidence type="ECO:0000313" key="3">
    <source>
        <dbReference type="Proteomes" id="UP000294847"/>
    </source>
</evidence>
<protein>
    <submittedName>
        <fullName evidence="2">Uncharacterized protein</fullName>
    </submittedName>
</protein>
<dbReference type="AlphaFoldDB" id="A0A4P7MT06"/>
<proteinExistence type="predicted"/>
<feature type="compositionally biased region" description="Polar residues" evidence="1">
    <location>
        <begin position="408"/>
        <end position="425"/>
    </location>
</feature>
<sequence>MPPRRTLPAPRGILRNSPLQSSHASSPRKKVGFVDLTEEDEDSLPTTTRVSSISKGVMAGHGLQAAALRGSHAAPINSSLPSPQSSPSVRAAATLSANKNRISSEGVINPILSRGLPSQTQPSKHPQTLDSYSARPAQARPSSSVRLTSVNPDASPARILRLKPADRYPAKNETTQNVIDLTMDDDVASTQPVTEEKLPSLDDAKAQVSKAIRKVDWSLKNADRLNDQLLFTEELLGWDSSASDSDSDRSSRRERIRGTRYVANMGLLPQALERSSKTGVPHIVPPTKQDRKPVNTPVDRLMSDGIERGFNKDWLRSTIGRKTRSTKFHKTGIDFLATIRKEKRRQDREGDERVRRRVEECDKLHLALTLLARNYRANHRGKHDEKVRGPGKADESTELAYNRKPGKVQSSMVDSSPHSPTNGSSVEDWANAFSILDFDEAGRLRNSSPAAKGESAQSPVSLQQQGTEQAHSPFPLGYMAATPRKGHPKDPTQQQEHQDSPDEISSPFDVASNPEGNEPEPALAENRIEISPNTVEIKSEAGHQSHTGITDDEPIALKREYFEESSSEAEDDTPGYPPSQTSRRESSRRGVPSRSYVVHIKREAASDDEHDSNTAAKIPATRFTGPKQPVLAPNDAGIPTSSKGASKKKLAKLPSAPQLHSNPSTPTLRRANIGKDDQDVPRSFLQQSGAQTDHRQSSASKKRKAAEDAGNCPPQIKKPRTLPTANVNNTKSDTTHKGSMASTATSADLREKKAAKNRRARQKKKARKQRQREEEERAAAIIAKKGVKDEQKKESKDEQKKSDAKAPATTLPMTKQKTKKNKKQNNTPVAKSPAKVLSGGMDGRKKQK</sequence>